<dbReference type="EMBL" id="MNPL01009482">
    <property type="protein sequence ID" value="OQR73710.1"/>
    <property type="molecule type" value="Genomic_DNA"/>
</dbReference>
<name>A0A1V9XJI8_9ACAR</name>
<evidence type="ECO:0000256" key="1">
    <source>
        <dbReference type="SAM" id="MobiDB-lite"/>
    </source>
</evidence>
<evidence type="ECO:0000313" key="2">
    <source>
        <dbReference type="EMBL" id="OQR73710.1"/>
    </source>
</evidence>
<accession>A0A1V9XJI8</accession>
<evidence type="ECO:0000313" key="3">
    <source>
        <dbReference type="Proteomes" id="UP000192247"/>
    </source>
</evidence>
<dbReference type="AlphaFoldDB" id="A0A1V9XJI8"/>
<proteinExistence type="predicted"/>
<feature type="compositionally biased region" description="Basic and acidic residues" evidence="1">
    <location>
        <begin position="112"/>
        <end position="137"/>
    </location>
</feature>
<keyword evidence="3" id="KW-1185">Reference proteome</keyword>
<dbReference type="InParanoid" id="A0A1V9XJI8"/>
<dbReference type="Proteomes" id="UP000192247">
    <property type="component" value="Unassembled WGS sequence"/>
</dbReference>
<feature type="region of interest" description="Disordered" evidence="1">
    <location>
        <begin position="96"/>
        <end position="138"/>
    </location>
</feature>
<comment type="caution">
    <text evidence="2">The sequence shown here is derived from an EMBL/GenBank/DDBJ whole genome shotgun (WGS) entry which is preliminary data.</text>
</comment>
<sequence length="163" mass="18265">MALITRTPIHDLLGTVKRGDIATVSGRCAGSEERALVRHGRATNCECSEVELTVPVGRRGNLHLYDADLASSAPYDITGKCLMHSVPDFRRHVPHWKSRRSHAHQASPLRTSPDESREICVRPPDKVQKNERERNRQTEVSAVGYAAIVDLGTALLRGRRRRR</sequence>
<reference evidence="2 3" key="1">
    <citation type="journal article" date="2017" name="Gigascience">
        <title>Draft genome of the honey bee ectoparasitic mite, Tropilaelaps mercedesae, is shaped by the parasitic life history.</title>
        <authorList>
            <person name="Dong X."/>
            <person name="Armstrong S.D."/>
            <person name="Xia D."/>
            <person name="Makepeace B.L."/>
            <person name="Darby A.C."/>
            <person name="Kadowaki T."/>
        </authorList>
    </citation>
    <scope>NUCLEOTIDE SEQUENCE [LARGE SCALE GENOMIC DNA]</scope>
    <source>
        <strain evidence="2">Wuxi-XJTLU</strain>
    </source>
</reference>
<organism evidence="2 3">
    <name type="scientific">Tropilaelaps mercedesae</name>
    <dbReference type="NCBI Taxonomy" id="418985"/>
    <lineage>
        <taxon>Eukaryota</taxon>
        <taxon>Metazoa</taxon>
        <taxon>Ecdysozoa</taxon>
        <taxon>Arthropoda</taxon>
        <taxon>Chelicerata</taxon>
        <taxon>Arachnida</taxon>
        <taxon>Acari</taxon>
        <taxon>Parasitiformes</taxon>
        <taxon>Mesostigmata</taxon>
        <taxon>Gamasina</taxon>
        <taxon>Dermanyssoidea</taxon>
        <taxon>Laelapidae</taxon>
        <taxon>Tropilaelaps</taxon>
    </lineage>
</organism>
<gene>
    <name evidence="2" type="ORF">BIW11_03525</name>
</gene>
<protein>
    <submittedName>
        <fullName evidence="2">Uncharacterized protein</fullName>
    </submittedName>
</protein>